<reference evidence="1 2" key="1">
    <citation type="submission" date="2018-06" db="EMBL/GenBank/DDBJ databases">
        <authorList>
            <consortium name="Pathogen Informatics"/>
            <person name="Doyle S."/>
        </authorList>
    </citation>
    <scope>NUCLEOTIDE SEQUENCE [LARGE SCALE GENOMIC DNA]</scope>
    <source>
        <strain evidence="1 2">NCTC13159</strain>
    </source>
</reference>
<dbReference type="EMBL" id="UGSJ01000001">
    <property type="protein sequence ID" value="SUA89215.1"/>
    <property type="molecule type" value="Genomic_DNA"/>
</dbReference>
<gene>
    <name evidence="1" type="ORF">NCTC13159_00677</name>
</gene>
<dbReference type="AlphaFoldDB" id="A0AAJ4Z9F0"/>
<evidence type="ECO:0000313" key="1">
    <source>
        <dbReference type="EMBL" id="SUA89215.1"/>
    </source>
</evidence>
<proteinExistence type="predicted"/>
<comment type="caution">
    <text evidence="1">The sequence shown here is derived from an EMBL/GenBank/DDBJ whole genome shotgun (WGS) entry which is preliminary data.</text>
</comment>
<sequence>MAGWRVALFVVELEPAPDAPQDTDGRRTGSMVGEPVACFSATACLCRHVGRHTDELDSTTAALRDSAHGRGDADIHGHGRRISTSGQCRRVAHPIVEFAPTAATLRHTGSIGHVSGLTSGACRYRGVGRLAVGFNSTTAALCNSANSRKGADIHGHGRCISAAGQCQRVGQPTVEFAPPAATLRNTGSTGHVSGLANGACRYRGVGRLAIGFSPTTAPPCSTANHGVDAR</sequence>
<organism evidence="1 2">
    <name type="scientific">Pandoraea pulmonicola</name>
    <dbReference type="NCBI Taxonomy" id="93221"/>
    <lineage>
        <taxon>Bacteria</taxon>
        <taxon>Pseudomonadati</taxon>
        <taxon>Pseudomonadota</taxon>
        <taxon>Betaproteobacteria</taxon>
        <taxon>Burkholderiales</taxon>
        <taxon>Burkholderiaceae</taxon>
        <taxon>Pandoraea</taxon>
    </lineage>
</organism>
<evidence type="ECO:0000313" key="2">
    <source>
        <dbReference type="Proteomes" id="UP000254589"/>
    </source>
</evidence>
<protein>
    <submittedName>
        <fullName evidence="1">Uncharacterized protein</fullName>
    </submittedName>
</protein>
<name>A0AAJ4Z9F0_PANPU</name>
<dbReference type="Proteomes" id="UP000254589">
    <property type="component" value="Unassembled WGS sequence"/>
</dbReference>
<accession>A0AAJ4Z9F0</accession>